<dbReference type="Gene3D" id="3.40.50.300">
    <property type="entry name" value="P-loop containing nucleotide triphosphate hydrolases"/>
    <property type="match status" value="1"/>
</dbReference>
<dbReference type="InterPro" id="IPR003959">
    <property type="entry name" value="ATPase_AAA_core"/>
</dbReference>
<dbReference type="EMBL" id="JARGEI010000019">
    <property type="protein sequence ID" value="KAJ8714326.1"/>
    <property type="molecule type" value="Genomic_DNA"/>
</dbReference>
<dbReference type="PANTHER" id="PTHR48102:SF7">
    <property type="entry name" value="ATP-DEPENDENT CLP PROTEASE ATP-BINDING SUBUNIT CLPX-LIKE, MITOCHONDRIAL"/>
    <property type="match status" value="1"/>
</dbReference>
<evidence type="ECO:0000313" key="3">
    <source>
        <dbReference type="EMBL" id="KAJ8714326.1"/>
    </source>
</evidence>
<gene>
    <name evidence="3" type="ORF">PYW07_002551</name>
</gene>
<dbReference type="GO" id="GO:0005524">
    <property type="term" value="F:ATP binding"/>
    <property type="evidence" value="ECO:0007669"/>
    <property type="project" value="InterPro"/>
</dbReference>
<organism evidence="3 4">
    <name type="scientific">Mythimna separata</name>
    <name type="common">Oriental armyworm</name>
    <name type="synonym">Pseudaletia separata</name>
    <dbReference type="NCBI Taxonomy" id="271217"/>
    <lineage>
        <taxon>Eukaryota</taxon>
        <taxon>Metazoa</taxon>
        <taxon>Ecdysozoa</taxon>
        <taxon>Arthropoda</taxon>
        <taxon>Hexapoda</taxon>
        <taxon>Insecta</taxon>
        <taxon>Pterygota</taxon>
        <taxon>Neoptera</taxon>
        <taxon>Endopterygota</taxon>
        <taxon>Lepidoptera</taxon>
        <taxon>Glossata</taxon>
        <taxon>Ditrysia</taxon>
        <taxon>Noctuoidea</taxon>
        <taxon>Noctuidae</taxon>
        <taxon>Noctuinae</taxon>
        <taxon>Hadenini</taxon>
        <taxon>Mythimna</taxon>
    </lineage>
</organism>
<dbReference type="GO" id="GO:0051603">
    <property type="term" value="P:proteolysis involved in protein catabolic process"/>
    <property type="evidence" value="ECO:0007669"/>
    <property type="project" value="TreeGrafter"/>
</dbReference>
<dbReference type="InterPro" id="IPR059067">
    <property type="entry name" value="Znf_ribbon_CLPX-like"/>
</dbReference>
<evidence type="ECO:0000259" key="2">
    <source>
        <dbReference type="PROSITE" id="PS51902"/>
    </source>
</evidence>
<dbReference type="SUPFAM" id="SSF52540">
    <property type="entry name" value="P-loop containing nucleoside triphosphate hydrolases"/>
    <property type="match status" value="1"/>
</dbReference>
<dbReference type="GO" id="GO:0016887">
    <property type="term" value="F:ATP hydrolysis activity"/>
    <property type="evidence" value="ECO:0007669"/>
    <property type="project" value="InterPro"/>
</dbReference>
<dbReference type="Pfam" id="PF26040">
    <property type="entry name" value="Zn_ribbon_CLPX_N"/>
    <property type="match status" value="1"/>
</dbReference>
<dbReference type="GO" id="GO:0005759">
    <property type="term" value="C:mitochondrial matrix"/>
    <property type="evidence" value="ECO:0007669"/>
    <property type="project" value="TreeGrafter"/>
</dbReference>
<keyword evidence="4" id="KW-1185">Reference proteome</keyword>
<reference evidence="3" key="1">
    <citation type="submission" date="2023-03" db="EMBL/GenBank/DDBJ databases">
        <title>Chromosome-level genomes of two armyworms, Mythimna separata and Mythimna loreyi, provide insights into the biosynthesis and reception of sex pheromones.</title>
        <authorList>
            <person name="Zhao H."/>
        </authorList>
    </citation>
    <scope>NUCLEOTIDE SEQUENCE</scope>
    <source>
        <strain evidence="3">BeijingLab</strain>
        <tissue evidence="3">Pupa</tissue>
    </source>
</reference>
<feature type="domain" description="ClpX-type ZB" evidence="2">
    <location>
        <begin position="74"/>
        <end position="127"/>
    </location>
</feature>
<dbReference type="Proteomes" id="UP001231518">
    <property type="component" value="Chromosome 13"/>
</dbReference>
<proteinExistence type="predicted"/>
<evidence type="ECO:0000313" key="4">
    <source>
        <dbReference type="Proteomes" id="UP001231518"/>
    </source>
</evidence>
<dbReference type="GO" id="GO:0008270">
    <property type="term" value="F:zinc ion binding"/>
    <property type="evidence" value="ECO:0007669"/>
    <property type="project" value="InterPro"/>
</dbReference>
<dbReference type="InterPro" id="IPR050052">
    <property type="entry name" value="ATP-dep_Clp_protease_ClpX"/>
</dbReference>
<dbReference type="PROSITE" id="PS51902">
    <property type="entry name" value="CLPX_ZB"/>
    <property type="match status" value="1"/>
</dbReference>
<dbReference type="InterPro" id="IPR059188">
    <property type="entry name" value="Znf_CLPX-like"/>
</dbReference>
<accession>A0AAD7YGW0</accession>
<dbReference type="GO" id="GO:0046983">
    <property type="term" value="F:protein dimerization activity"/>
    <property type="evidence" value="ECO:0007669"/>
    <property type="project" value="InterPro"/>
</dbReference>
<evidence type="ECO:0000256" key="1">
    <source>
        <dbReference type="SAM" id="MobiDB-lite"/>
    </source>
</evidence>
<dbReference type="PANTHER" id="PTHR48102">
    <property type="entry name" value="ATP-DEPENDENT CLP PROTEASE ATP-BINDING SUBUNIT CLPX-LIKE, MITOCHONDRIAL-RELATED"/>
    <property type="match status" value="1"/>
</dbReference>
<feature type="region of interest" description="Disordered" evidence="1">
    <location>
        <begin position="45"/>
        <end position="78"/>
    </location>
</feature>
<comment type="caution">
    <text evidence="3">The sequence shown here is derived from an EMBL/GenBank/DDBJ whole genome shotgun (WGS) entry which is preliminary data.</text>
</comment>
<dbReference type="InterPro" id="IPR027417">
    <property type="entry name" value="P-loop_NTPase"/>
</dbReference>
<dbReference type="Pfam" id="PF00004">
    <property type="entry name" value="AAA"/>
    <property type="match status" value="1"/>
</dbReference>
<sequence>MSSVRLSFVSVGRIAVRRNSQISGVPQCRALRRTSPRELSTCSVMCKSPTEQPPVPPHPHPPKETSTGSSSGGKKSGSGNNGVLTCPKCGDPCTHVETFVSSTRFVKCDKCHHFFVVLSEVDTKKSIKDNADNKSGFYRKPPPPPKKIFEYLNKHVVGQEYAKKVLSVAVYNHYKRIYNNVTSGTPTDAHHPLHHTHRDLLHLSHGSNSGGAEVLERQHHELRLDKSNVLLLGPTGCGKTLLAQTIAQCLDVPFAICDCTTLTQAGYVGEDIESVIAKLLQDANFK</sequence>
<dbReference type="AlphaFoldDB" id="A0AAD7YGW0"/>
<protein>
    <recommendedName>
        <fullName evidence="2">ClpX-type ZB domain-containing protein</fullName>
    </recommendedName>
</protein>
<name>A0AAD7YGW0_MYTSE</name>